<keyword evidence="5 6" id="KW-0472">Membrane</keyword>
<protein>
    <submittedName>
        <fullName evidence="8">Putative membrane protein</fullName>
    </submittedName>
</protein>
<comment type="similarity">
    <text evidence="2">Belongs to the EamA transporter family.</text>
</comment>
<dbReference type="InterPro" id="IPR037185">
    <property type="entry name" value="EmrE-like"/>
</dbReference>
<dbReference type="SUPFAM" id="SSF103481">
    <property type="entry name" value="Multidrug resistance efflux transporter EmrE"/>
    <property type="match status" value="2"/>
</dbReference>
<dbReference type="PANTHER" id="PTHR32322">
    <property type="entry name" value="INNER MEMBRANE TRANSPORTER"/>
    <property type="match status" value="1"/>
</dbReference>
<feature type="transmembrane region" description="Helical" evidence="6">
    <location>
        <begin position="159"/>
        <end position="179"/>
    </location>
</feature>
<dbReference type="Gene3D" id="1.10.3730.20">
    <property type="match status" value="1"/>
</dbReference>
<keyword evidence="4 6" id="KW-1133">Transmembrane helix</keyword>
<accession>A0A4R1KF24</accession>
<dbReference type="EMBL" id="SMGD01000002">
    <property type="protein sequence ID" value="TCK63276.1"/>
    <property type="molecule type" value="Genomic_DNA"/>
</dbReference>
<feature type="transmembrane region" description="Helical" evidence="6">
    <location>
        <begin position="223"/>
        <end position="242"/>
    </location>
</feature>
<feature type="transmembrane region" description="Helical" evidence="6">
    <location>
        <begin position="31"/>
        <end position="53"/>
    </location>
</feature>
<reference evidence="8 9" key="1">
    <citation type="submission" date="2019-03" db="EMBL/GenBank/DDBJ databases">
        <title>Genomic Encyclopedia of Type Strains, Phase IV (KMG-IV): sequencing the most valuable type-strain genomes for metagenomic binning, comparative biology and taxonomic classification.</title>
        <authorList>
            <person name="Goeker M."/>
        </authorList>
    </citation>
    <scope>NUCLEOTIDE SEQUENCE [LARGE SCALE GENOMIC DNA]</scope>
    <source>
        <strain evidence="8 9">DSM 18577</strain>
    </source>
</reference>
<proteinExistence type="inferred from homology"/>
<dbReference type="InterPro" id="IPR050638">
    <property type="entry name" value="AA-Vitamin_Transporters"/>
</dbReference>
<evidence type="ECO:0000313" key="8">
    <source>
        <dbReference type="EMBL" id="TCK63276.1"/>
    </source>
</evidence>
<gene>
    <name evidence="8" type="ORF">EV690_0161</name>
</gene>
<evidence type="ECO:0000256" key="2">
    <source>
        <dbReference type="ARBA" id="ARBA00007362"/>
    </source>
</evidence>
<keyword evidence="9" id="KW-1185">Reference proteome</keyword>
<evidence type="ECO:0000256" key="6">
    <source>
        <dbReference type="SAM" id="Phobius"/>
    </source>
</evidence>
<dbReference type="OrthoDB" id="6212796at2"/>
<feature type="domain" description="EamA" evidence="7">
    <location>
        <begin position="160"/>
        <end position="292"/>
    </location>
</feature>
<dbReference type="Pfam" id="PF00892">
    <property type="entry name" value="EamA"/>
    <property type="match status" value="2"/>
</dbReference>
<feature type="domain" description="EamA" evidence="7">
    <location>
        <begin position="2"/>
        <end position="137"/>
    </location>
</feature>
<evidence type="ECO:0000313" key="9">
    <source>
        <dbReference type="Proteomes" id="UP000295565"/>
    </source>
</evidence>
<name>A0A4R1KF24_9GAMM</name>
<feature type="transmembrane region" description="Helical" evidence="6">
    <location>
        <begin position="191"/>
        <end position="211"/>
    </location>
</feature>
<dbReference type="AlphaFoldDB" id="A0A4R1KF24"/>
<evidence type="ECO:0000256" key="1">
    <source>
        <dbReference type="ARBA" id="ARBA00004141"/>
    </source>
</evidence>
<dbReference type="InterPro" id="IPR000620">
    <property type="entry name" value="EamA_dom"/>
</dbReference>
<evidence type="ECO:0000256" key="4">
    <source>
        <dbReference type="ARBA" id="ARBA00022989"/>
    </source>
</evidence>
<evidence type="ECO:0000256" key="3">
    <source>
        <dbReference type="ARBA" id="ARBA00022692"/>
    </source>
</evidence>
<dbReference type="RefSeq" id="WP_131911037.1">
    <property type="nucleotide sequence ID" value="NZ_OU594967.1"/>
</dbReference>
<feature type="transmembrane region" description="Helical" evidence="6">
    <location>
        <begin position="65"/>
        <end position="87"/>
    </location>
</feature>
<feature type="transmembrane region" description="Helical" evidence="6">
    <location>
        <begin position="121"/>
        <end position="139"/>
    </location>
</feature>
<comment type="caution">
    <text evidence="8">The sequence shown here is derived from an EMBL/GenBank/DDBJ whole genome shotgun (WGS) entry which is preliminary data.</text>
</comment>
<evidence type="ECO:0000259" key="7">
    <source>
        <dbReference type="Pfam" id="PF00892"/>
    </source>
</evidence>
<comment type="subcellular location">
    <subcellularLocation>
        <location evidence="1">Membrane</location>
        <topology evidence="1">Multi-pass membrane protein</topology>
    </subcellularLocation>
</comment>
<organism evidence="8 9">
    <name type="scientific">Celerinatantimonas diazotrophica</name>
    <dbReference type="NCBI Taxonomy" id="412034"/>
    <lineage>
        <taxon>Bacteria</taxon>
        <taxon>Pseudomonadati</taxon>
        <taxon>Pseudomonadota</taxon>
        <taxon>Gammaproteobacteria</taxon>
        <taxon>Celerinatantimonadaceae</taxon>
        <taxon>Celerinatantimonas</taxon>
    </lineage>
</organism>
<evidence type="ECO:0000256" key="5">
    <source>
        <dbReference type="ARBA" id="ARBA00023136"/>
    </source>
</evidence>
<sequence>MTGIFFIMLACLTWALDTLIRYPLLGLGFSTLQIVLMEHLTLVIVTAPLLWRYRQQFFQLNVRSWGALFFIGGIGSAIGTLAFTQAFHYLNPTVVILLQKLQPVVAIVLASWFLNERIHGYFIRWAGLILLGSVVMIWPDLRAMFSQSLVISKTSMASWYGYGLTLIAVIAWGAATVCGKYLSVQKMDANAIMSGRFLMGLVVLVPLALLHTSQLQEMAAKPLLMLILMALLSGLAGMWFYYQGLNRIPAQVTTLAEQTFPIFAALINWLFLSMSLSMYQILGAVLLIAGNVGLRFKELHLTEQSSARLTQA</sequence>
<keyword evidence="3 6" id="KW-0812">Transmembrane</keyword>
<dbReference type="Proteomes" id="UP000295565">
    <property type="component" value="Unassembled WGS sequence"/>
</dbReference>
<dbReference type="PANTHER" id="PTHR32322:SF2">
    <property type="entry name" value="EAMA DOMAIN-CONTAINING PROTEIN"/>
    <property type="match status" value="1"/>
</dbReference>
<feature type="transmembrane region" description="Helical" evidence="6">
    <location>
        <begin position="93"/>
        <end position="114"/>
    </location>
</feature>
<dbReference type="GO" id="GO:0016020">
    <property type="term" value="C:membrane"/>
    <property type="evidence" value="ECO:0007669"/>
    <property type="project" value="UniProtKB-SubCell"/>
</dbReference>